<dbReference type="EMBL" id="CM046121">
    <property type="protein sequence ID" value="KAI8434113.1"/>
    <property type="molecule type" value="Genomic_DNA"/>
</dbReference>
<protein>
    <submittedName>
        <fullName evidence="1">Uncharacterized protein</fullName>
    </submittedName>
</protein>
<comment type="caution">
    <text evidence="1">The sequence shown here is derived from an EMBL/GenBank/DDBJ whole genome shotgun (WGS) entry which is preliminary data.</text>
</comment>
<keyword evidence="2" id="KW-1185">Reference proteome</keyword>
<evidence type="ECO:0000313" key="2">
    <source>
        <dbReference type="Proteomes" id="UP001064048"/>
    </source>
</evidence>
<sequence>MPVLLCGGCKGGINVGQRRIKCSCCNLVYHSECVNFNGDSPARASWKCPNCLAAQRKGGNNSNTPLRSSGPTPESIPEQLVMQGNSISTISPDNDTELVHGLALEHATVVELKSFIKSELEQFKQELIIETKRELTELRKDFADLAGSFQKCTEKVDNLEERVLRLESDWQQVSICTEKVDDLKERVLKLESGWDQTSVQGVNEHRELQSVVESLKVQLNQGEQEMLLNDVDITGLPESPNEDVTLVLTSVAAKLGVALSVGDIVSVRRVGSTLRNQVEGDLRPRPIVARFTRKALRDQLIKNARKRRITTTVDLGMPGESKRIYINERLTSFNRALFRKSRDMGQAKRWNRVWTRDGAIYVRSGSSKSESGHRIRSEMDLARFSSSTQPSPACGTVTDSRSAVA</sequence>
<dbReference type="Proteomes" id="UP001064048">
    <property type="component" value="Chromosome 21"/>
</dbReference>
<reference evidence="1 2" key="1">
    <citation type="journal article" date="2022" name="Genome Biol. Evol.">
        <title>The Spruce Budworm Genome: Reconstructing the Evolutionary History of Antifreeze Proteins.</title>
        <authorList>
            <person name="Beliveau C."/>
            <person name="Gagne P."/>
            <person name="Picq S."/>
            <person name="Vernygora O."/>
            <person name="Keeling C.I."/>
            <person name="Pinkney K."/>
            <person name="Doucet D."/>
            <person name="Wen F."/>
            <person name="Johnston J.S."/>
            <person name="Maaroufi H."/>
            <person name="Boyle B."/>
            <person name="Laroche J."/>
            <person name="Dewar K."/>
            <person name="Juretic N."/>
            <person name="Blackburn G."/>
            <person name="Nisole A."/>
            <person name="Brunet B."/>
            <person name="Brandao M."/>
            <person name="Lumley L."/>
            <person name="Duan J."/>
            <person name="Quan G."/>
            <person name="Lucarotti C.J."/>
            <person name="Roe A.D."/>
            <person name="Sperling F.A.H."/>
            <person name="Levesque R.C."/>
            <person name="Cusson M."/>
        </authorList>
    </citation>
    <scope>NUCLEOTIDE SEQUENCE [LARGE SCALE GENOMIC DNA]</scope>
    <source>
        <strain evidence="1">Glfc:IPQL:Cfum</strain>
    </source>
</reference>
<name>A0ACC0KCD0_CHOFU</name>
<gene>
    <name evidence="1" type="ORF">MSG28_012253</name>
</gene>
<organism evidence="1 2">
    <name type="scientific">Choristoneura fumiferana</name>
    <name type="common">Spruce budworm moth</name>
    <name type="synonym">Archips fumiferana</name>
    <dbReference type="NCBI Taxonomy" id="7141"/>
    <lineage>
        <taxon>Eukaryota</taxon>
        <taxon>Metazoa</taxon>
        <taxon>Ecdysozoa</taxon>
        <taxon>Arthropoda</taxon>
        <taxon>Hexapoda</taxon>
        <taxon>Insecta</taxon>
        <taxon>Pterygota</taxon>
        <taxon>Neoptera</taxon>
        <taxon>Endopterygota</taxon>
        <taxon>Lepidoptera</taxon>
        <taxon>Glossata</taxon>
        <taxon>Ditrysia</taxon>
        <taxon>Tortricoidea</taxon>
        <taxon>Tortricidae</taxon>
        <taxon>Tortricinae</taxon>
        <taxon>Choristoneura</taxon>
    </lineage>
</organism>
<accession>A0ACC0KCD0</accession>
<evidence type="ECO:0000313" key="1">
    <source>
        <dbReference type="EMBL" id="KAI8434113.1"/>
    </source>
</evidence>
<proteinExistence type="predicted"/>